<dbReference type="EMBL" id="LT629772">
    <property type="protein sequence ID" value="SDS71724.1"/>
    <property type="molecule type" value="Genomic_DNA"/>
</dbReference>
<dbReference type="PANTHER" id="PTHR37937:SF1">
    <property type="entry name" value="CONJUGATIVE TRANSFER: DNA TRANSPORT"/>
    <property type="match status" value="1"/>
</dbReference>
<dbReference type="OrthoDB" id="226701at2"/>
<dbReference type="RefSeq" id="WP_091525680.1">
    <property type="nucleotide sequence ID" value="NZ_LT629772.1"/>
</dbReference>
<reference evidence="9 10" key="1">
    <citation type="submission" date="2016-10" db="EMBL/GenBank/DDBJ databases">
        <authorList>
            <person name="de Groot N.N."/>
        </authorList>
    </citation>
    <scope>NUCLEOTIDE SEQUENCE [LARGE SCALE GENOMIC DNA]</scope>
    <source>
        <strain evidence="9 10">DSM 21800</strain>
    </source>
</reference>
<feature type="transmembrane region" description="Helical" evidence="7">
    <location>
        <begin position="20"/>
        <end position="39"/>
    </location>
</feature>
<dbReference type="GO" id="GO:0005886">
    <property type="term" value="C:plasma membrane"/>
    <property type="evidence" value="ECO:0007669"/>
    <property type="project" value="UniProtKB-SubCell"/>
</dbReference>
<organism evidence="9 10">
    <name type="scientific">Microlunatus soli</name>
    <dbReference type="NCBI Taxonomy" id="630515"/>
    <lineage>
        <taxon>Bacteria</taxon>
        <taxon>Bacillati</taxon>
        <taxon>Actinomycetota</taxon>
        <taxon>Actinomycetes</taxon>
        <taxon>Propionibacteriales</taxon>
        <taxon>Propionibacteriaceae</taxon>
        <taxon>Microlunatus</taxon>
    </lineage>
</organism>
<dbReference type="InterPro" id="IPR027417">
    <property type="entry name" value="P-loop_NTPase"/>
</dbReference>
<proteinExistence type="predicted"/>
<dbReference type="PANTHER" id="PTHR37937">
    <property type="entry name" value="CONJUGATIVE TRANSFER: DNA TRANSPORT"/>
    <property type="match status" value="1"/>
</dbReference>
<evidence type="ECO:0000256" key="6">
    <source>
        <dbReference type="SAM" id="MobiDB-lite"/>
    </source>
</evidence>
<evidence type="ECO:0000259" key="8">
    <source>
        <dbReference type="Pfam" id="PF12696"/>
    </source>
</evidence>
<dbReference type="CDD" id="cd01127">
    <property type="entry name" value="TrwB_TraG_TraD_VirD4"/>
    <property type="match status" value="1"/>
</dbReference>
<protein>
    <submittedName>
        <fullName evidence="9">Type IV secretory pathway, VirD4 component, TraG/TraD family ATPase</fullName>
    </submittedName>
</protein>
<keyword evidence="2" id="KW-1003">Cell membrane</keyword>
<feature type="compositionally biased region" description="Polar residues" evidence="6">
    <location>
        <begin position="588"/>
        <end position="601"/>
    </location>
</feature>
<dbReference type="SUPFAM" id="SSF52540">
    <property type="entry name" value="P-loop containing nucleoside triphosphate hydrolases"/>
    <property type="match status" value="1"/>
</dbReference>
<comment type="subcellular location">
    <subcellularLocation>
        <location evidence="1">Cell membrane</location>
        <topology evidence="1">Multi-pass membrane protein</topology>
    </subcellularLocation>
</comment>
<keyword evidence="5 7" id="KW-0472">Membrane</keyword>
<dbReference type="AlphaFoldDB" id="A0A1H1UGR1"/>
<evidence type="ECO:0000256" key="7">
    <source>
        <dbReference type="SAM" id="Phobius"/>
    </source>
</evidence>
<sequence length="601" mass="64418">MSRPSNRRRDPGGLSGEMILAFVGLGLLTAIVGICYLGVRVGNRIDGVDPAIPDDPFGVFFGLIRGDVGWPASGDLVLIAAGLLLIIIAAAGFLLRRRLHKPRSRVDRSAGYLGRGADIAGLSRRSAERKSDRLGVDGSPGVPIGRTVTGDHELVGSWEDMHIDVWGPRTGKTTSRAIPAILDAPGAVLVTSNKRDVVDATRDVRAADGPVWVFDPQQIAEQEPDWWWDPLSYVTDEVQAARLAGHFAAGSREPGAKTDAFFDPAGQDLLAGLLLAAACERKPITQVYSWVTRPTDETPVDILRDHDFPLTADQVSGVVTAPERQRGGIYGTAQQMAACLTNRKVARWITAGPGDQRRAFDPGVFVRSGGTLYSLSKEGKGTAGPLVTALTVAVVEAAEQLATRSPNGRLPVPLLGVLDEAANVCRWSDLPDLYSHYGSRGIVLMTILQSWSQGVDVWGESGMKKLWSAANIKVYGGGVAEAQFLEDLSKIVGDYDRLSSSASVTKGQRTVSQQLQRERILDIADLASMPQGRALVIASGSRPTLVRTVPWMSGPYASRIRDSIAAHGPRRTTPSDPEPAEVERTDLPSGTPQQDQQPQGA</sequence>
<evidence type="ECO:0000256" key="1">
    <source>
        <dbReference type="ARBA" id="ARBA00004651"/>
    </source>
</evidence>
<gene>
    <name evidence="9" type="ORF">SAMN04489812_2783</name>
</gene>
<feature type="region of interest" description="Disordered" evidence="6">
    <location>
        <begin position="562"/>
        <end position="601"/>
    </location>
</feature>
<evidence type="ECO:0000256" key="4">
    <source>
        <dbReference type="ARBA" id="ARBA00022989"/>
    </source>
</evidence>
<evidence type="ECO:0000313" key="9">
    <source>
        <dbReference type="EMBL" id="SDS71724.1"/>
    </source>
</evidence>
<accession>A0A1H1UGR1</accession>
<keyword evidence="10" id="KW-1185">Reference proteome</keyword>
<dbReference type="STRING" id="630515.SAMN04489812_2783"/>
<evidence type="ECO:0000256" key="2">
    <source>
        <dbReference type="ARBA" id="ARBA00022475"/>
    </source>
</evidence>
<feature type="transmembrane region" description="Helical" evidence="7">
    <location>
        <begin position="76"/>
        <end position="95"/>
    </location>
</feature>
<dbReference type="Gene3D" id="3.40.50.300">
    <property type="entry name" value="P-loop containing nucleotide triphosphate hydrolases"/>
    <property type="match status" value="1"/>
</dbReference>
<evidence type="ECO:0000256" key="3">
    <source>
        <dbReference type="ARBA" id="ARBA00022692"/>
    </source>
</evidence>
<keyword evidence="3 7" id="KW-0812">Transmembrane</keyword>
<dbReference type="Proteomes" id="UP000199103">
    <property type="component" value="Chromosome I"/>
</dbReference>
<feature type="domain" description="TraD/TraG TraM recognition site" evidence="8">
    <location>
        <begin position="413"/>
        <end position="531"/>
    </location>
</feature>
<evidence type="ECO:0000313" key="10">
    <source>
        <dbReference type="Proteomes" id="UP000199103"/>
    </source>
</evidence>
<evidence type="ECO:0000256" key="5">
    <source>
        <dbReference type="ARBA" id="ARBA00023136"/>
    </source>
</evidence>
<dbReference type="Pfam" id="PF12696">
    <property type="entry name" value="TraG-D_C"/>
    <property type="match status" value="1"/>
</dbReference>
<dbReference type="InterPro" id="IPR051539">
    <property type="entry name" value="T4SS-coupling_protein"/>
</dbReference>
<dbReference type="InterPro" id="IPR032689">
    <property type="entry name" value="TraG-D_C"/>
</dbReference>
<name>A0A1H1UGR1_9ACTN</name>
<keyword evidence="4 7" id="KW-1133">Transmembrane helix</keyword>